<accession>A0A8K1G5F1</accession>
<evidence type="ECO:0000313" key="2">
    <source>
        <dbReference type="Proteomes" id="UP000796761"/>
    </source>
</evidence>
<dbReference type="AlphaFoldDB" id="A0A8K1G5F1"/>
<comment type="caution">
    <text evidence="1">The sequence shown here is derived from an EMBL/GenBank/DDBJ whole genome shotgun (WGS) entry which is preliminary data.</text>
</comment>
<evidence type="ECO:0000313" key="1">
    <source>
        <dbReference type="EMBL" id="TRZ12072.1"/>
    </source>
</evidence>
<protein>
    <submittedName>
        <fullName evidence="1">Uncharacterized protein</fullName>
    </submittedName>
</protein>
<gene>
    <name evidence="1" type="ORF">HGM15179_015038</name>
</gene>
<name>A0A8K1G5F1_9PASS</name>
<sequence length="81" mass="9000">MAREKIALPRPWQRKQAAYVCAREAGTSRKNVMGVNDSLYPISASHIIGGYKLKGAIEADIDVHLEVQDAVLKFFTLSLLE</sequence>
<dbReference type="Proteomes" id="UP000796761">
    <property type="component" value="Unassembled WGS sequence"/>
</dbReference>
<dbReference type="EMBL" id="SWJQ01000624">
    <property type="protein sequence ID" value="TRZ12072.1"/>
    <property type="molecule type" value="Genomic_DNA"/>
</dbReference>
<organism evidence="1 2">
    <name type="scientific">Zosterops borbonicus</name>
    <dbReference type="NCBI Taxonomy" id="364589"/>
    <lineage>
        <taxon>Eukaryota</taxon>
        <taxon>Metazoa</taxon>
        <taxon>Chordata</taxon>
        <taxon>Craniata</taxon>
        <taxon>Vertebrata</taxon>
        <taxon>Euteleostomi</taxon>
        <taxon>Archelosauria</taxon>
        <taxon>Archosauria</taxon>
        <taxon>Dinosauria</taxon>
        <taxon>Saurischia</taxon>
        <taxon>Theropoda</taxon>
        <taxon>Coelurosauria</taxon>
        <taxon>Aves</taxon>
        <taxon>Neognathae</taxon>
        <taxon>Neoaves</taxon>
        <taxon>Telluraves</taxon>
        <taxon>Australaves</taxon>
        <taxon>Passeriformes</taxon>
        <taxon>Sylvioidea</taxon>
        <taxon>Zosteropidae</taxon>
        <taxon>Zosterops</taxon>
    </lineage>
</organism>
<reference evidence="1" key="1">
    <citation type="submission" date="2019-04" db="EMBL/GenBank/DDBJ databases">
        <title>Genome assembly of Zosterops borbonicus 15179.</title>
        <authorList>
            <person name="Leroy T."/>
            <person name="Anselmetti Y."/>
            <person name="Tilak M.-K."/>
            <person name="Nabholz B."/>
        </authorList>
    </citation>
    <scope>NUCLEOTIDE SEQUENCE</scope>
    <source>
        <strain evidence="1">HGM_15179</strain>
        <tissue evidence="1">Muscle</tissue>
    </source>
</reference>
<proteinExistence type="predicted"/>
<keyword evidence="2" id="KW-1185">Reference proteome</keyword>